<name>A0ABW1ZQM6_9DEIO</name>
<gene>
    <name evidence="2" type="ORF">ACFP90_23220</name>
</gene>
<evidence type="ECO:0000313" key="3">
    <source>
        <dbReference type="Proteomes" id="UP001596317"/>
    </source>
</evidence>
<organism evidence="2 3">
    <name type="scientific">Deinococcus multiflagellatus</name>
    <dbReference type="NCBI Taxonomy" id="1656887"/>
    <lineage>
        <taxon>Bacteria</taxon>
        <taxon>Thermotogati</taxon>
        <taxon>Deinococcota</taxon>
        <taxon>Deinococci</taxon>
        <taxon>Deinococcales</taxon>
        <taxon>Deinococcaceae</taxon>
        <taxon>Deinococcus</taxon>
    </lineage>
</organism>
<proteinExistence type="predicted"/>
<feature type="region of interest" description="Disordered" evidence="1">
    <location>
        <begin position="208"/>
        <end position="228"/>
    </location>
</feature>
<comment type="caution">
    <text evidence="2">The sequence shown here is derived from an EMBL/GenBank/DDBJ whole genome shotgun (WGS) entry which is preliminary data.</text>
</comment>
<protein>
    <submittedName>
        <fullName evidence="2">Uncharacterized protein</fullName>
    </submittedName>
</protein>
<feature type="compositionally biased region" description="Low complexity" evidence="1">
    <location>
        <begin position="212"/>
        <end position="225"/>
    </location>
</feature>
<keyword evidence="3" id="KW-1185">Reference proteome</keyword>
<dbReference type="EMBL" id="JBHSWB010000002">
    <property type="protein sequence ID" value="MFC6662958.1"/>
    <property type="molecule type" value="Genomic_DNA"/>
</dbReference>
<dbReference type="RefSeq" id="WP_380058867.1">
    <property type="nucleotide sequence ID" value="NZ_JBHSWB010000002.1"/>
</dbReference>
<sequence length="278" mass="29938">MDEHSKVPRADSVHAALSANTDVIVYGGTPHGRNNLFARIAHNLIPGDPWEKFTFNWRDNPDKNYALDVPAANSQGTEVIYPWYLFEKSKSVDQALFEQEVDISYDAETKNQIILGAWVQAARALKLEGTLPLTAGLDVGDTGPDATTYASRAGPAVTRMQALNSEEAPQETHELATRDGVDLLQYDRNGVGAAIAATVARRTDRTYQVRGSSTAASPAARSTMTPRRPQIFVSPISPPNAGGAFACASNAPGSGWSRAPRTWTRTASASRTCPPART</sequence>
<evidence type="ECO:0000313" key="2">
    <source>
        <dbReference type="EMBL" id="MFC6662958.1"/>
    </source>
</evidence>
<dbReference type="Proteomes" id="UP001596317">
    <property type="component" value="Unassembled WGS sequence"/>
</dbReference>
<accession>A0ABW1ZQM6</accession>
<dbReference type="Gene3D" id="3.30.420.240">
    <property type="match status" value="1"/>
</dbReference>
<evidence type="ECO:0000256" key="1">
    <source>
        <dbReference type="SAM" id="MobiDB-lite"/>
    </source>
</evidence>
<reference evidence="3" key="1">
    <citation type="journal article" date="2019" name="Int. J. Syst. Evol. Microbiol.">
        <title>The Global Catalogue of Microorganisms (GCM) 10K type strain sequencing project: providing services to taxonomists for standard genome sequencing and annotation.</title>
        <authorList>
            <consortium name="The Broad Institute Genomics Platform"/>
            <consortium name="The Broad Institute Genome Sequencing Center for Infectious Disease"/>
            <person name="Wu L."/>
            <person name="Ma J."/>
        </authorList>
    </citation>
    <scope>NUCLEOTIDE SEQUENCE [LARGE SCALE GENOMIC DNA]</scope>
    <source>
        <strain evidence="3">CCUG 63830</strain>
    </source>
</reference>
<feature type="compositionally biased region" description="Low complexity" evidence="1">
    <location>
        <begin position="256"/>
        <end position="272"/>
    </location>
</feature>
<feature type="region of interest" description="Disordered" evidence="1">
    <location>
        <begin position="253"/>
        <end position="278"/>
    </location>
</feature>